<evidence type="ECO:0000256" key="2">
    <source>
        <dbReference type="ARBA" id="ARBA00023015"/>
    </source>
</evidence>
<dbReference type="InterPro" id="IPR000847">
    <property type="entry name" value="LysR_HTH_N"/>
</dbReference>
<dbReference type="OrthoDB" id="9815676at2"/>
<dbReference type="SUPFAM" id="SSF46785">
    <property type="entry name" value="Winged helix' DNA-binding domain"/>
    <property type="match status" value="1"/>
</dbReference>
<comment type="caution">
    <text evidence="6">The sequence shown here is derived from an EMBL/GenBank/DDBJ whole genome shotgun (WGS) entry which is preliminary data.</text>
</comment>
<dbReference type="PROSITE" id="PS50931">
    <property type="entry name" value="HTH_LYSR"/>
    <property type="match status" value="1"/>
</dbReference>
<evidence type="ECO:0000313" key="6">
    <source>
        <dbReference type="EMBL" id="RTE67536.1"/>
    </source>
</evidence>
<keyword evidence="7" id="KW-1185">Reference proteome</keyword>
<dbReference type="GO" id="GO:0006351">
    <property type="term" value="P:DNA-templated transcription"/>
    <property type="evidence" value="ECO:0007669"/>
    <property type="project" value="TreeGrafter"/>
</dbReference>
<evidence type="ECO:0000256" key="1">
    <source>
        <dbReference type="ARBA" id="ARBA00009437"/>
    </source>
</evidence>
<dbReference type="InterPro" id="IPR036390">
    <property type="entry name" value="WH_DNA-bd_sf"/>
</dbReference>
<comment type="similarity">
    <text evidence="1">Belongs to the LysR transcriptional regulatory family.</text>
</comment>
<feature type="domain" description="HTH lysR-type" evidence="5">
    <location>
        <begin position="1"/>
        <end position="59"/>
    </location>
</feature>
<dbReference type="InterPro" id="IPR058163">
    <property type="entry name" value="LysR-type_TF_proteobact-type"/>
</dbReference>
<keyword evidence="2" id="KW-0805">Transcription regulation</keyword>
<reference evidence="6 7" key="1">
    <citation type="submission" date="2018-11" db="EMBL/GenBank/DDBJ databases">
        <title>The draft genome sequence of Amphritea opalescens ANRC-JH13T.</title>
        <authorList>
            <person name="Fang Z."/>
            <person name="Zhang Y."/>
            <person name="Han X."/>
        </authorList>
    </citation>
    <scope>NUCLEOTIDE SEQUENCE [LARGE SCALE GENOMIC DNA]</scope>
    <source>
        <strain evidence="6 7">ANRC-JH13</strain>
    </source>
</reference>
<keyword evidence="3" id="KW-0238">DNA-binding</keyword>
<dbReference type="GO" id="GO:0043565">
    <property type="term" value="F:sequence-specific DNA binding"/>
    <property type="evidence" value="ECO:0007669"/>
    <property type="project" value="TreeGrafter"/>
</dbReference>
<dbReference type="Gene3D" id="1.10.10.10">
    <property type="entry name" value="Winged helix-like DNA-binding domain superfamily/Winged helix DNA-binding domain"/>
    <property type="match status" value="1"/>
</dbReference>
<dbReference type="Pfam" id="PF03466">
    <property type="entry name" value="LysR_substrate"/>
    <property type="match status" value="1"/>
</dbReference>
<protein>
    <submittedName>
        <fullName evidence="6">LysR family transcriptional regulator</fullName>
    </submittedName>
</protein>
<keyword evidence="4" id="KW-0804">Transcription</keyword>
<name>A0A430KVP2_9GAMM</name>
<accession>A0A430KVP2</accession>
<gene>
    <name evidence="6" type="ORF">EH243_00900</name>
</gene>
<dbReference type="EMBL" id="RQXW01000001">
    <property type="protein sequence ID" value="RTE67536.1"/>
    <property type="molecule type" value="Genomic_DNA"/>
</dbReference>
<dbReference type="InterPro" id="IPR005119">
    <property type="entry name" value="LysR_subst-bd"/>
</dbReference>
<dbReference type="PRINTS" id="PR00039">
    <property type="entry name" value="HTHLYSR"/>
</dbReference>
<dbReference type="PANTHER" id="PTHR30537">
    <property type="entry name" value="HTH-TYPE TRANSCRIPTIONAL REGULATOR"/>
    <property type="match status" value="1"/>
</dbReference>
<dbReference type="PANTHER" id="PTHR30537:SF5">
    <property type="entry name" value="HTH-TYPE TRANSCRIPTIONAL ACTIVATOR TTDR-RELATED"/>
    <property type="match status" value="1"/>
</dbReference>
<dbReference type="InterPro" id="IPR036388">
    <property type="entry name" value="WH-like_DNA-bd_sf"/>
</dbReference>
<dbReference type="Gene3D" id="3.40.190.290">
    <property type="match status" value="1"/>
</dbReference>
<dbReference type="GO" id="GO:0003700">
    <property type="term" value="F:DNA-binding transcription factor activity"/>
    <property type="evidence" value="ECO:0007669"/>
    <property type="project" value="InterPro"/>
</dbReference>
<dbReference type="CDD" id="cd08471">
    <property type="entry name" value="PBP2_CrgA_like_2"/>
    <property type="match status" value="1"/>
</dbReference>
<dbReference type="AlphaFoldDB" id="A0A430KVP2"/>
<dbReference type="FunFam" id="1.10.10.10:FF:000001">
    <property type="entry name" value="LysR family transcriptional regulator"/>
    <property type="match status" value="1"/>
</dbReference>
<dbReference type="Pfam" id="PF00126">
    <property type="entry name" value="HTH_1"/>
    <property type="match status" value="1"/>
</dbReference>
<organism evidence="6 7">
    <name type="scientific">Amphritea opalescens</name>
    <dbReference type="NCBI Taxonomy" id="2490544"/>
    <lineage>
        <taxon>Bacteria</taxon>
        <taxon>Pseudomonadati</taxon>
        <taxon>Pseudomonadota</taxon>
        <taxon>Gammaproteobacteria</taxon>
        <taxon>Oceanospirillales</taxon>
        <taxon>Oceanospirillaceae</taxon>
        <taxon>Amphritea</taxon>
    </lineage>
</organism>
<dbReference type="RefSeq" id="WP_126156747.1">
    <property type="nucleotide sequence ID" value="NZ_RQXW01000001.1"/>
</dbReference>
<evidence type="ECO:0000256" key="4">
    <source>
        <dbReference type="ARBA" id="ARBA00023163"/>
    </source>
</evidence>
<dbReference type="Proteomes" id="UP000283087">
    <property type="component" value="Unassembled WGS sequence"/>
</dbReference>
<evidence type="ECO:0000256" key="3">
    <source>
        <dbReference type="ARBA" id="ARBA00023125"/>
    </source>
</evidence>
<dbReference type="SUPFAM" id="SSF53850">
    <property type="entry name" value="Periplasmic binding protein-like II"/>
    <property type="match status" value="1"/>
</dbReference>
<proteinExistence type="inferred from homology"/>
<sequence length="300" mass="33450">MDKLQTMQVFMEVAKHQSFTTASKVLGLSAPATSRAVAALENRLGVKLFNRTTRLVRLTEPGARYLQDAKRIMEDIQEAEAAAAGIYTRPAGTLALTAPVLFGEKFIVPIVTQYLADNPDVSVKLFLLDRVASLLEEELDVAIRIGHLKDSNLYATRVGYVRMIVCGSPDYFQQQGTPETPADLIDHRIIFPMPFEHVSAWQFQVDGKKELVKLNPRLRCNHNGAALKAALLGHGITRLMSYQVGEELEKGTLKSVLTQFEEEPLPVNIIHMEGRRVNAKTRSFIDLAVQTLKQNPFILP</sequence>
<evidence type="ECO:0000313" key="7">
    <source>
        <dbReference type="Proteomes" id="UP000283087"/>
    </source>
</evidence>
<evidence type="ECO:0000259" key="5">
    <source>
        <dbReference type="PROSITE" id="PS50931"/>
    </source>
</evidence>